<dbReference type="PROSITE" id="PS51184">
    <property type="entry name" value="JMJC"/>
    <property type="match status" value="1"/>
</dbReference>
<dbReference type="AlphaFoldDB" id="A0A9P8LG44"/>
<dbReference type="InterPro" id="IPR003347">
    <property type="entry name" value="JmjC_dom"/>
</dbReference>
<evidence type="ECO:0000313" key="2">
    <source>
        <dbReference type="EMBL" id="KAH0563470.1"/>
    </source>
</evidence>
<name>A0A9P8LG44_9PEZI</name>
<evidence type="ECO:0000313" key="3">
    <source>
        <dbReference type="Proteomes" id="UP000750711"/>
    </source>
</evidence>
<dbReference type="Gene3D" id="2.60.120.650">
    <property type="entry name" value="Cupin"/>
    <property type="match status" value="1"/>
</dbReference>
<accession>A0A9P8LG44</accession>
<protein>
    <recommendedName>
        <fullName evidence="1">JmjC domain-containing protein</fullName>
    </recommendedName>
</protein>
<proteinExistence type="predicted"/>
<organism evidence="2 3">
    <name type="scientific">Trichoglossum hirsutum</name>
    <dbReference type="NCBI Taxonomy" id="265104"/>
    <lineage>
        <taxon>Eukaryota</taxon>
        <taxon>Fungi</taxon>
        <taxon>Dikarya</taxon>
        <taxon>Ascomycota</taxon>
        <taxon>Pezizomycotina</taxon>
        <taxon>Geoglossomycetes</taxon>
        <taxon>Geoglossales</taxon>
        <taxon>Geoglossaceae</taxon>
        <taxon>Trichoglossum</taxon>
    </lineage>
</organism>
<reference evidence="2" key="1">
    <citation type="submission" date="2021-03" db="EMBL/GenBank/DDBJ databases">
        <title>Comparative genomics and phylogenomic investigation of the class Geoglossomycetes provide insights into ecological specialization and systematics.</title>
        <authorList>
            <person name="Melie T."/>
            <person name="Pirro S."/>
            <person name="Miller A.N."/>
            <person name="Quandt A."/>
        </authorList>
    </citation>
    <scope>NUCLEOTIDE SEQUENCE</scope>
    <source>
        <strain evidence="2">CAQ_001_2017</strain>
    </source>
</reference>
<sequence length="453" mass="51195">MEYPGQELSQESALVQPDDKQDVSNLVRVLKELSSDLKLERYTTSVERFIRLLEISEPADRSNVHILHEDKVADYFGRCAEFSKPIFTPGNGGEKSSITIQRLFEFFKNAGLSHTEVDVQDPSNPETEYNYSRKTMAQVREAFGLDLLQRTSQGILWNILDLANHTFENVTPAGLTTDATQFLKHIKVFRGGTAHRDEQDLNQRSWKCLESWLLLSMQHSISLPHQDGSGLCTWVKSGQGRKLWLICYSMTDDEKEEYGRQGPSFCGGRWLRLWLHPGDTLFMPSSTVHAVYTDLDGICVGGHFLLPRFLLDCLAAIWFEIHNDIVTNDHDPGWIRKSLHDIRRMIEIDNGCFGEESPRIVQRCQVGISLVYLVYYINFLQLILYRMDTPACNCKSSCTGRCGCSKSKLKCMRSCHGGTRCPGGAGAKRDGGNCLANERAKKLRTASAILATR</sequence>
<dbReference type="EMBL" id="JAGHQM010000199">
    <property type="protein sequence ID" value="KAH0563470.1"/>
    <property type="molecule type" value="Genomic_DNA"/>
</dbReference>
<dbReference type="Proteomes" id="UP000750711">
    <property type="component" value="Unassembled WGS sequence"/>
</dbReference>
<feature type="domain" description="JmjC" evidence="1">
    <location>
        <begin position="151"/>
        <end position="321"/>
    </location>
</feature>
<evidence type="ECO:0000259" key="1">
    <source>
        <dbReference type="PROSITE" id="PS51184"/>
    </source>
</evidence>
<dbReference type="SUPFAM" id="SSF51197">
    <property type="entry name" value="Clavaminate synthase-like"/>
    <property type="match status" value="1"/>
</dbReference>
<keyword evidence="3" id="KW-1185">Reference proteome</keyword>
<dbReference type="SMART" id="SM00558">
    <property type="entry name" value="JmjC"/>
    <property type="match status" value="1"/>
</dbReference>
<gene>
    <name evidence="2" type="ORF">GP486_001970</name>
</gene>
<comment type="caution">
    <text evidence="2">The sequence shown here is derived from an EMBL/GenBank/DDBJ whole genome shotgun (WGS) entry which is preliminary data.</text>
</comment>